<keyword evidence="2 5" id="KW-0547">Nucleotide-binding</keyword>
<evidence type="ECO:0000313" key="4">
    <source>
        <dbReference type="Proteomes" id="UP001190640"/>
    </source>
</evidence>
<organism evidence="4 5">
    <name type="scientific">Eublepharis macularius</name>
    <name type="common">Leopard gecko</name>
    <name type="synonym">Cyrtodactylus macularius</name>
    <dbReference type="NCBI Taxonomy" id="481883"/>
    <lineage>
        <taxon>Eukaryota</taxon>
        <taxon>Metazoa</taxon>
        <taxon>Chordata</taxon>
        <taxon>Craniata</taxon>
        <taxon>Vertebrata</taxon>
        <taxon>Euteleostomi</taxon>
        <taxon>Lepidosauria</taxon>
        <taxon>Squamata</taxon>
        <taxon>Bifurcata</taxon>
        <taxon>Gekkota</taxon>
        <taxon>Eublepharidae</taxon>
        <taxon>Eublepharinae</taxon>
        <taxon>Eublepharis</taxon>
    </lineage>
</organism>
<dbReference type="GO" id="GO:0005737">
    <property type="term" value="C:cytoplasm"/>
    <property type="evidence" value="ECO:0007669"/>
    <property type="project" value="TreeGrafter"/>
</dbReference>
<accession>A0AA97JUK0</accession>
<gene>
    <name evidence="5" type="primary">LOC129336520</name>
</gene>
<dbReference type="RefSeq" id="XP_054845623.1">
    <property type="nucleotide sequence ID" value="XM_054989648.1"/>
</dbReference>
<keyword evidence="2 5" id="KW-0067">ATP-binding</keyword>
<protein>
    <submittedName>
        <fullName evidence="5">Probable ATP-dependent RNA helicase DDX60</fullName>
    </submittedName>
</protein>
<keyword evidence="4" id="KW-1185">Reference proteome</keyword>
<keyword evidence="1" id="KW-0378">Hydrolase</keyword>
<dbReference type="PANTHER" id="PTHR44533">
    <property type="entry name" value="DEAD/H RNA HELICASE, PUTATIVE-RELATED"/>
    <property type="match status" value="1"/>
</dbReference>
<dbReference type="AlphaFoldDB" id="A0AA97JUK0"/>
<reference evidence="5" key="1">
    <citation type="submission" date="2025-08" db="UniProtKB">
        <authorList>
            <consortium name="RefSeq"/>
        </authorList>
    </citation>
    <scope>IDENTIFICATION</scope>
    <source>
        <tissue evidence="5">Blood</tissue>
    </source>
</reference>
<sequence length="476" mass="55902">MVVLPMTQYSSILNDFVESEFFVIDGDSLLVRCMCTQGPFLSFIYTVECFLNDFIQKGARFIIVFFKDVEQMYFSQPYLLFLRTMLIQHLDRNTDLILHTEFSNCLSPEWQIFLKESYPYFMVISDMGLTSIQTDYLNIFLSHTLSKKINVVLALGEESDILRIHAYHVQSMYGHKVFFTVYEKDILRAWETMLKHLTEFKDAELFLYKHLKFNVRMMQEEVCQAISLLKDLWPEGSDIRCAFCVLTCAVGLKIYKSMLEKAKVTDEIKREPLEQWNEKDTGEGLTMDEVADLCRIQCLSVAFLCSLPLSQRAQIRIIKSCWTVQVFPFIKMLQRCDYLVLKYLNVANDWKLDFTYLADLRDNFLWKNLVCYYELEYCAGLKLELGKDIQNCYQYLWNTATTIAGLCDLGEAFPVRNTPKLFLQQTEITDKECTDVPSFGLIPIKSDIVEDYAGTILEDLSFLSRYIYFHFEYWYL</sequence>
<dbReference type="Pfam" id="PF23002">
    <property type="entry name" value="PIN-like_DDX60"/>
    <property type="match status" value="1"/>
</dbReference>
<proteinExistence type="predicted"/>
<dbReference type="GO" id="GO:0004386">
    <property type="term" value="F:helicase activity"/>
    <property type="evidence" value="ECO:0007669"/>
    <property type="project" value="UniProtKB-KW"/>
</dbReference>
<dbReference type="InterPro" id="IPR055124">
    <property type="entry name" value="PIN-like_DDX60"/>
</dbReference>
<evidence type="ECO:0000256" key="1">
    <source>
        <dbReference type="ARBA" id="ARBA00022801"/>
    </source>
</evidence>
<feature type="domain" description="ATP-dependent RNA helicase DDX60 PIN-like" evidence="3">
    <location>
        <begin position="4"/>
        <end position="206"/>
    </location>
</feature>
<dbReference type="InterPro" id="IPR052431">
    <property type="entry name" value="SKI2_subfamily_helicases"/>
</dbReference>
<dbReference type="GeneID" id="129336520"/>
<name>A0AA97JUK0_EUBMA</name>
<dbReference type="PANTHER" id="PTHR44533:SF5">
    <property type="entry name" value="DEXD_H-BOX HELICASE 60"/>
    <property type="match status" value="1"/>
</dbReference>
<dbReference type="GO" id="GO:0016787">
    <property type="term" value="F:hydrolase activity"/>
    <property type="evidence" value="ECO:0007669"/>
    <property type="project" value="UniProtKB-KW"/>
</dbReference>
<evidence type="ECO:0000313" key="5">
    <source>
        <dbReference type="RefSeq" id="XP_054845623.1"/>
    </source>
</evidence>
<dbReference type="KEGG" id="emc:129336520"/>
<evidence type="ECO:0000259" key="3">
    <source>
        <dbReference type="Pfam" id="PF23002"/>
    </source>
</evidence>
<keyword evidence="2 5" id="KW-0347">Helicase</keyword>
<evidence type="ECO:0000256" key="2">
    <source>
        <dbReference type="ARBA" id="ARBA00022806"/>
    </source>
</evidence>
<dbReference type="Proteomes" id="UP001190640">
    <property type="component" value="Chromosome 10"/>
</dbReference>